<evidence type="ECO:0000259" key="6">
    <source>
        <dbReference type="PROSITE" id="PS51099"/>
    </source>
</evidence>
<sequence>MYISARERKIIEQLLRAKQDITIKEIAKSIQVSDRTVHRDLKGVEDILDSFGVTLVKQSGRGLELQASQPRLDELHEYISQLNHEEYTPEERKVLLISKLLHLREPVKLFTLATELNVTAATISTDLSRADDWLGDFQLSVVRKRGSGIDLSGTETNKRRAMSRLLVEFVNEEDFYSLIHRQPDEEGSMNTVSARLLHLVDKDMLSAVEEAVQDVRGDLPYEIADSAYIGLVIHLTLSIERIKLGEEITMKQGGLEEMMETAEWKLAGELARRLEGKLAIQIPQAETGYITMHLRGAKLSAEQYVQLDQANMDTVLYAKKLIRYVDKKIAGDLEKDSSLLQGLVTHLYPALYRIKEGMKIHNPMTGQIKEEYPVLFQTLEEGVKAVFPGLDIPDEEVAYLVMHFGSVMNQRRRNTGYTALVICSSGVGSAKMLASRIQKEISLIDRVQTISVQEMMDMNLDDYDLVLSTIKLTSVNRDYFVVSPFLPQSESVAIHQHLQQLKPKAKETKQESNAGLHIDHFEGYSKSVNAIVSLLNQFEVYRFDSADIPGLLDSLCTEMEKEKKIESAEEVSKALIEREKLGGLGIPNTGMALFHARTQAVKQPVFTIARISGALMTKGMDGGEQEITTVLCMVTGEDSSQEELQVLSSISAAIVHDEKSLHVFEYGEKDDVLHQLSKVFNDYLKSL</sequence>
<accession>A0A3M7TSW0</accession>
<keyword evidence="3" id="KW-0805">Transcription regulation</keyword>
<dbReference type="InterPro" id="IPR050661">
    <property type="entry name" value="BglG_antiterminators"/>
</dbReference>
<keyword evidence="4" id="KW-0804">Transcription</keyword>
<evidence type="ECO:0000256" key="4">
    <source>
        <dbReference type="ARBA" id="ARBA00023163"/>
    </source>
</evidence>
<dbReference type="InterPro" id="IPR036390">
    <property type="entry name" value="WH_DNA-bd_sf"/>
</dbReference>
<protein>
    <submittedName>
        <fullName evidence="8">PRD domain-containing protein</fullName>
    </submittedName>
</protein>
<evidence type="ECO:0000256" key="2">
    <source>
        <dbReference type="ARBA" id="ARBA00022737"/>
    </source>
</evidence>
<dbReference type="PANTHER" id="PTHR30185:SF18">
    <property type="entry name" value="TRANSCRIPTIONAL REGULATOR MTLR"/>
    <property type="match status" value="1"/>
</dbReference>
<evidence type="ECO:0000313" key="9">
    <source>
        <dbReference type="Proteomes" id="UP000278746"/>
    </source>
</evidence>
<dbReference type="Proteomes" id="UP000278746">
    <property type="component" value="Unassembled WGS sequence"/>
</dbReference>
<keyword evidence="1" id="KW-0808">Transferase</keyword>
<feature type="domain" description="PRD" evidence="7">
    <location>
        <begin position="309"/>
        <end position="414"/>
    </location>
</feature>
<dbReference type="InterPro" id="IPR002178">
    <property type="entry name" value="PTS_EIIA_type-2_dom"/>
</dbReference>
<keyword evidence="2" id="KW-0677">Repeat</keyword>
<dbReference type="InterPro" id="IPR036388">
    <property type="entry name" value="WH-like_DNA-bd_sf"/>
</dbReference>
<dbReference type="SUPFAM" id="SSF55804">
    <property type="entry name" value="Phoshotransferase/anion transport protein"/>
    <property type="match status" value="1"/>
</dbReference>
<evidence type="ECO:0000259" key="7">
    <source>
        <dbReference type="PROSITE" id="PS51372"/>
    </source>
</evidence>
<feature type="domain" description="PRD" evidence="7">
    <location>
        <begin position="199"/>
        <end position="304"/>
    </location>
</feature>
<dbReference type="GO" id="GO:0008982">
    <property type="term" value="F:protein-N(PI)-phosphohistidine-sugar phosphotransferase activity"/>
    <property type="evidence" value="ECO:0007669"/>
    <property type="project" value="InterPro"/>
</dbReference>
<dbReference type="InterPro" id="IPR013196">
    <property type="entry name" value="HTH_11"/>
</dbReference>
<feature type="domain" description="PTS EIIA type-2" evidence="5">
    <location>
        <begin position="532"/>
        <end position="679"/>
    </location>
</feature>
<dbReference type="InterPro" id="IPR013011">
    <property type="entry name" value="PTS_EIIB_2"/>
</dbReference>
<gene>
    <name evidence="8" type="ORF">EBO34_11835</name>
</gene>
<dbReference type="Pfam" id="PF00874">
    <property type="entry name" value="PRD"/>
    <property type="match status" value="2"/>
</dbReference>
<keyword evidence="9" id="KW-1185">Reference proteome</keyword>
<dbReference type="Gene3D" id="1.10.10.10">
    <property type="entry name" value="Winged helix-like DNA-binding domain superfamily/Winged helix DNA-binding domain"/>
    <property type="match status" value="1"/>
</dbReference>
<dbReference type="Pfam" id="PF00359">
    <property type="entry name" value="PTS_EIIA_2"/>
    <property type="match status" value="1"/>
</dbReference>
<dbReference type="PROSITE" id="PS51099">
    <property type="entry name" value="PTS_EIIB_TYPE_2"/>
    <property type="match status" value="1"/>
</dbReference>
<dbReference type="Pfam" id="PF08279">
    <property type="entry name" value="HTH_11"/>
    <property type="match status" value="1"/>
</dbReference>
<comment type="caution">
    <text evidence="8">The sequence shown here is derived from an EMBL/GenBank/DDBJ whole genome shotgun (WGS) entry which is preliminary data.</text>
</comment>
<dbReference type="PANTHER" id="PTHR30185">
    <property type="entry name" value="CRYPTIC BETA-GLUCOSIDE BGL OPERON ANTITERMINATOR"/>
    <property type="match status" value="1"/>
</dbReference>
<feature type="domain" description="PTS EIIB type-2" evidence="6">
    <location>
        <begin position="417"/>
        <end position="506"/>
    </location>
</feature>
<evidence type="ECO:0000256" key="3">
    <source>
        <dbReference type="ARBA" id="ARBA00023015"/>
    </source>
</evidence>
<dbReference type="Gene3D" id="3.40.930.10">
    <property type="entry name" value="Mannitol-specific EII, Chain A"/>
    <property type="match status" value="1"/>
</dbReference>
<dbReference type="InterPro" id="IPR016152">
    <property type="entry name" value="PTrfase/Anion_transptr"/>
</dbReference>
<reference evidence="8 9" key="1">
    <citation type="submission" date="2018-10" db="EMBL/GenBank/DDBJ databases">
        <title>Bacillus Keqinensis sp. nov., a moderately halophilic bacterium isolated from a saline-alkaline lake.</title>
        <authorList>
            <person name="Wang H."/>
        </authorList>
    </citation>
    <scope>NUCLEOTIDE SEQUENCE [LARGE SCALE GENOMIC DNA]</scope>
    <source>
        <strain evidence="8 9">KQ-3</strain>
    </source>
</reference>
<evidence type="ECO:0000256" key="1">
    <source>
        <dbReference type="ARBA" id="ARBA00022679"/>
    </source>
</evidence>
<dbReference type="GO" id="GO:0009401">
    <property type="term" value="P:phosphoenolpyruvate-dependent sugar phosphotransferase system"/>
    <property type="evidence" value="ECO:0007669"/>
    <property type="project" value="InterPro"/>
</dbReference>
<name>A0A3M7TSW0_9BACI</name>
<dbReference type="RefSeq" id="WP_122898796.1">
    <property type="nucleotide sequence ID" value="NZ_RHIB01000002.1"/>
</dbReference>
<dbReference type="EMBL" id="RHIB01000002">
    <property type="protein sequence ID" value="RNA67423.1"/>
    <property type="molecule type" value="Genomic_DNA"/>
</dbReference>
<dbReference type="Gene3D" id="1.10.1790.10">
    <property type="entry name" value="PRD domain"/>
    <property type="match status" value="2"/>
</dbReference>
<dbReference type="SUPFAM" id="SSF52794">
    <property type="entry name" value="PTS system IIB component-like"/>
    <property type="match status" value="1"/>
</dbReference>
<dbReference type="SUPFAM" id="SSF46785">
    <property type="entry name" value="Winged helix' DNA-binding domain"/>
    <property type="match status" value="1"/>
</dbReference>
<organism evidence="8 9">
    <name type="scientific">Alteribacter keqinensis</name>
    <dbReference type="NCBI Taxonomy" id="2483800"/>
    <lineage>
        <taxon>Bacteria</taxon>
        <taxon>Bacillati</taxon>
        <taxon>Bacillota</taxon>
        <taxon>Bacilli</taxon>
        <taxon>Bacillales</taxon>
        <taxon>Bacillaceae</taxon>
        <taxon>Alteribacter</taxon>
    </lineage>
</organism>
<dbReference type="SUPFAM" id="SSF63520">
    <property type="entry name" value="PTS-regulatory domain, PRD"/>
    <property type="match status" value="2"/>
</dbReference>
<dbReference type="InterPro" id="IPR011608">
    <property type="entry name" value="PRD"/>
</dbReference>
<dbReference type="InterPro" id="IPR036634">
    <property type="entry name" value="PRD_sf"/>
</dbReference>
<dbReference type="AlphaFoldDB" id="A0A3M7TSW0"/>
<dbReference type="OrthoDB" id="9776005at2"/>
<dbReference type="Gene3D" id="3.40.50.2300">
    <property type="match status" value="1"/>
</dbReference>
<dbReference type="CDD" id="cd05568">
    <property type="entry name" value="PTS_IIB_bgl_like"/>
    <property type="match status" value="1"/>
</dbReference>
<dbReference type="PROSITE" id="PS51372">
    <property type="entry name" value="PRD_2"/>
    <property type="match status" value="2"/>
</dbReference>
<evidence type="ECO:0000259" key="5">
    <source>
        <dbReference type="PROSITE" id="PS51094"/>
    </source>
</evidence>
<evidence type="ECO:0000313" key="8">
    <source>
        <dbReference type="EMBL" id="RNA67423.1"/>
    </source>
</evidence>
<proteinExistence type="predicted"/>
<dbReference type="PROSITE" id="PS51094">
    <property type="entry name" value="PTS_EIIA_TYPE_2"/>
    <property type="match status" value="1"/>
</dbReference>
<dbReference type="InterPro" id="IPR036095">
    <property type="entry name" value="PTS_EIIB-like_sf"/>
</dbReference>
<dbReference type="GO" id="GO:0006355">
    <property type="term" value="P:regulation of DNA-templated transcription"/>
    <property type="evidence" value="ECO:0007669"/>
    <property type="project" value="InterPro"/>
</dbReference>